<feature type="transmembrane region" description="Helical" evidence="5">
    <location>
        <begin position="136"/>
        <end position="160"/>
    </location>
</feature>
<dbReference type="OrthoDB" id="350307at2"/>
<reference evidence="7 8" key="1">
    <citation type="submission" date="2014-02" db="EMBL/GenBank/DDBJ databases">
        <title>Genome sequence of Brachybacterium phenoliresistens strain W13A50.</title>
        <authorList>
            <person name="Wang X."/>
        </authorList>
    </citation>
    <scope>NUCLEOTIDE SEQUENCE [LARGE SCALE GENOMIC DNA]</scope>
    <source>
        <strain evidence="7 8">W13A50</strain>
    </source>
</reference>
<feature type="transmembrane region" description="Helical" evidence="5">
    <location>
        <begin position="258"/>
        <end position="280"/>
    </location>
</feature>
<feature type="transmembrane region" description="Helical" evidence="5">
    <location>
        <begin position="348"/>
        <end position="372"/>
    </location>
</feature>
<dbReference type="InterPro" id="IPR011701">
    <property type="entry name" value="MFS"/>
</dbReference>
<feature type="transmembrane region" description="Helical" evidence="5">
    <location>
        <begin position="166"/>
        <end position="190"/>
    </location>
</feature>
<feature type="transmembrane region" description="Helical" evidence="5">
    <location>
        <begin position="93"/>
        <end position="115"/>
    </location>
</feature>
<evidence type="ECO:0000313" key="7">
    <source>
        <dbReference type="EMBL" id="EWS82543.1"/>
    </source>
</evidence>
<dbReference type="PATRIC" id="fig|396014.3.peg.152"/>
<evidence type="ECO:0000256" key="3">
    <source>
        <dbReference type="ARBA" id="ARBA00022989"/>
    </source>
</evidence>
<name>Z9JX47_9MICO</name>
<feature type="transmembrane region" description="Helical" evidence="5">
    <location>
        <begin position="69"/>
        <end position="87"/>
    </location>
</feature>
<feature type="transmembrane region" description="Helical" evidence="5">
    <location>
        <begin position="378"/>
        <end position="398"/>
    </location>
</feature>
<keyword evidence="8" id="KW-1185">Reference proteome</keyword>
<dbReference type="AlphaFoldDB" id="Z9JX47"/>
<feature type="transmembrane region" description="Helical" evidence="5">
    <location>
        <begin position="12"/>
        <end position="30"/>
    </location>
</feature>
<dbReference type="PROSITE" id="PS50850">
    <property type="entry name" value="MFS"/>
    <property type="match status" value="1"/>
</dbReference>
<evidence type="ECO:0000256" key="4">
    <source>
        <dbReference type="ARBA" id="ARBA00023136"/>
    </source>
</evidence>
<dbReference type="Gene3D" id="1.20.1250.20">
    <property type="entry name" value="MFS general substrate transporter like domains"/>
    <property type="match status" value="1"/>
</dbReference>
<evidence type="ECO:0000256" key="5">
    <source>
        <dbReference type="SAM" id="Phobius"/>
    </source>
</evidence>
<feature type="transmembrane region" description="Helical" evidence="5">
    <location>
        <begin position="292"/>
        <end position="309"/>
    </location>
</feature>
<feature type="transmembrane region" description="Helical" evidence="5">
    <location>
        <begin position="315"/>
        <end position="336"/>
    </location>
</feature>
<dbReference type="EMBL" id="JDYK01000002">
    <property type="protein sequence ID" value="EWS82543.1"/>
    <property type="molecule type" value="Genomic_DNA"/>
</dbReference>
<sequence>MTLAARFRLLTALRWLPTGLVIPVMALLPLQRGMSVAEMGAALAVQGIVVLCLELPMGALADTWGRRPLFVASAVLALASYGVFAVAATPLLLALAAALSGVFRALDSGALNAWFVDEIHSTLPPERRADAVTRGLGGASGAVGVSIAGGSLLSAGLVAWSPGGPGTALVFPFLAASGLVIAQIVATALLMHEPRRRAAGAVHAAQAVRDGVRLLAGSRVLRALIAVEIFWGFGMVAFETYMPVRLAELLGDRDLAAAILGPVVAAAWGVAALGAAAVPAAVRRWGLVRISVALRLAQGAFVIAMGLAWGPVGLLAGFLATYAVHMAAGVAYEALLHQEVDSAHRATVLSLASMAMQPAGSIGTVVLGLIAAGASTGAALVVGGIVIALAAPLFLVRARPGTAEGPRRPAGPF</sequence>
<keyword evidence="3 5" id="KW-1133">Transmembrane helix</keyword>
<evidence type="ECO:0000256" key="1">
    <source>
        <dbReference type="ARBA" id="ARBA00004651"/>
    </source>
</evidence>
<keyword evidence="4 5" id="KW-0472">Membrane</keyword>
<dbReference type="Proteomes" id="UP000023067">
    <property type="component" value="Unassembled WGS sequence"/>
</dbReference>
<gene>
    <name evidence="7" type="ORF">BF93_05760</name>
</gene>
<proteinExistence type="predicted"/>
<dbReference type="SUPFAM" id="SSF103473">
    <property type="entry name" value="MFS general substrate transporter"/>
    <property type="match status" value="1"/>
</dbReference>
<dbReference type="STRING" id="396014.BF93_05760"/>
<dbReference type="HOGENOM" id="CLU_046685_5_0_11"/>
<dbReference type="PANTHER" id="PTHR23530">
    <property type="entry name" value="TRANSPORT PROTEIN-RELATED"/>
    <property type="match status" value="1"/>
</dbReference>
<accession>Z9JX47</accession>
<evidence type="ECO:0000259" key="6">
    <source>
        <dbReference type="PROSITE" id="PS50850"/>
    </source>
</evidence>
<evidence type="ECO:0000313" key="8">
    <source>
        <dbReference type="Proteomes" id="UP000023067"/>
    </source>
</evidence>
<dbReference type="GO" id="GO:0005886">
    <property type="term" value="C:plasma membrane"/>
    <property type="evidence" value="ECO:0007669"/>
    <property type="project" value="UniProtKB-SubCell"/>
</dbReference>
<feature type="transmembrane region" description="Helical" evidence="5">
    <location>
        <begin position="220"/>
        <end position="238"/>
    </location>
</feature>
<dbReference type="GO" id="GO:0022857">
    <property type="term" value="F:transmembrane transporter activity"/>
    <property type="evidence" value="ECO:0007669"/>
    <property type="project" value="InterPro"/>
</dbReference>
<dbReference type="Pfam" id="PF07690">
    <property type="entry name" value="MFS_1"/>
    <property type="match status" value="1"/>
</dbReference>
<feature type="transmembrane region" description="Helical" evidence="5">
    <location>
        <begin position="36"/>
        <end position="57"/>
    </location>
</feature>
<evidence type="ECO:0000256" key="2">
    <source>
        <dbReference type="ARBA" id="ARBA00022692"/>
    </source>
</evidence>
<protein>
    <submittedName>
        <fullName evidence="7">MFS transporter</fullName>
    </submittedName>
</protein>
<comment type="caution">
    <text evidence="7">The sequence shown here is derived from an EMBL/GenBank/DDBJ whole genome shotgun (WGS) entry which is preliminary data.</text>
</comment>
<keyword evidence="2 5" id="KW-0812">Transmembrane</keyword>
<dbReference type="InterPro" id="IPR053160">
    <property type="entry name" value="MFS_DHA3_Transporter"/>
</dbReference>
<feature type="domain" description="Major facilitator superfamily (MFS) profile" evidence="6">
    <location>
        <begin position="3"/>
        <end position="401"/>
    </location>
</feature>
<dbReference type="eggNOG" id="COG2223">
    <property type="taxonomic scope" value="Bacteria"/>
</dbReference>
<dbReference type="RefSeq" id="WP_038370033.1">
    <property type="nucleotide sequence ID" value="NZ_BAAAOW010000001.1"/>
</dbReference>
<comment type="subcellular location">
    <subcellularLocation>
        <location evidence="1">Cell membrane</location>
        <topology evidence="1">Multi-pass membrane protein</topology>
    </subcellularLocation>
</comment>
<dbReference type="InterPro" id="IPR036259">
    <property type="entry name" value="MFS_trans_sf"/>
</dbReference>
<dbReference type="PANTHER" id="PTHR23530:SF1">
    <property type="entry name" value="PERMEASE, MAJOR FACILITATOR SUPERFAMILY-RELATED"/>
    <property type="match status" value="1"/>
</dbReference>
<organism evidence="7 8">
    <name type="scientific">Brachybacterium phenoliresistens</name>
    <dbReference type="NCBI Taxonomy" id="396014"/>
    <lineage>
        <taxon>Bacteria</taxon>
        <taxon>Bacillati</taxon>
        <taxon>Actinomycetota</taxon>
        <taxon>Actinomycetes</taxon>
        <taxon>Micrococcales</taxon>
        <taxon>Dermabacteraceae</taxon>
        <taxon>Brachybacterium</taxon>
    </lineage>
</organism>
<dbReference type="InterPro" id="IPR020846">
    <property type="entry name" value="MFS_dom"/>
</dbReference>